<dbReference type="Proteomes" id="UP001521150">
    <property type="component" value="Unassembled WGS sequence"/>
</dbReference>
<organism evidence="2 3">
    <name type="scientific">Kibdelosporangium philippinense</name>
    <dbReference type="NCBI Taxonomy" id="211113"/>
    <lineage>
        <taxon>Bacteria</taxon>
        <taxon>Bacillati</taxon>
        <taxon>Actinomycetota</taxon>
        <taxon>Actinomycetes</taxon>
        <taxon>Pseudonocardiales</taxon>
        <taxon>Pseudonocardiaceae</taxon>
        <taxon>Kibdelosporangium</taxon>
    </lineage>
</organism>
<dbReference type="Pfam" id="PF13193">
    <property type="entry name" value="AMP-binding_C"/>
    <property type="match status" value="1"/>
</dbReference>
<reference evidence="2 3" key="1">
    <citation type="submission" date="2021-12" db="EMBL/GenBank/DDBJ databases">
        <title>Genome sequence of Kibdelosporangium philippinense ATCC 49844.</title>
        <authorList>
            <person name="Fedorov E.A."/>
            <person name="Omeragic M."/>
            <person name="Shalygina K.F."/>
            <person name="Maclea K.S."/>
        </authorList>
    </citation>
    <scope>NUCLEOTIDE SEQUENCE [LARGE SCALE GENOMIC DNA]</scope>
    <source>
        <strain evidence="2 3">ATCC 49844</strain>
    </source>
</reference>
<gene>
    <name evidence="2" type="ORF">LWC34_40635</name>
</gene>
<evidence type="ECO:0000313" key="3">
    <source>
        <dbReference type="Proteomes" id="UP001521150"/>
    </source>
</evidence>
<accession>A0ABS8ZMS1</accession>
<evidence type="ECO:0000313" key="2">
    <source>
        <dbReference type="EMBL" id="MCE7009076.1"/>
    </source>
</evidence>
<dbReference type="Gene3D" id="3.30.300.30">
    <property type="match status" value="1"/>
</dbReference>
<dbReference type="EMBL" id="JAJVCN010000003">
    <property type="protein sequence ID" value="MCE7009076.1"/>
    <property type="molecule type" value="Genomic_DNA"/>
</dbReference>
<dbReference type="InterPro" id="IPR045851">
    <property type="entry name" value="AMP-bd_C_sf"/>
</dbReference>
<protein>
    <recommendedName>
        <fullName evidence="1">AMP-binding enzyme C-terminal domain-containing protein</fullName>
    </recommendedName>
</protein>
<dbReference type="SUPFAM" id="SSF56801">
    <property type="entry name" value="Acetyl-CoA synthetase-like"/>
    <property type="match status" value="1"/>
</dbReference>
<comment type="caution">
    <text evidence="2">The sequence shown here is derived from an EMBL/GenBank/DDBJ whole genome shotgun (WGS) entry which is preliminary data.</text>
</comment>
<evidence type="ECO:0000259" key="1">
    <source>
        <dbReference type="Pfam" id="PF13193"/>
    </source>
</evidence>
<keyword evidence="3" id="KW-1185">Reference proteome</keyword>
<proteinExistence type="predicted"/>
<dbReference type="InterPro" id="IPR025110">
    <property type="entry name" value="AMP-bd_C"/>
</dbReference>
<feature type="domain" description="AMP-binding enzyme C-terminal" evidence="1">
    <location>
        <begin position="2"/>
        <end position="66"/>
    </location>
</feature>
<name>A0ABS8ZMS1_9PSEU</name>
<sequence length="79" mass="8336">MVKDVALIGYPDGCGGTLAAAVVVPDGPPPTLADLRDYLAGLGMTDWYLPSRLDVVTELPRTSLGKVRKNILAERLNAG</sequence>